<gene>
    <name evidence="1" type="ORF">SAMN05444858_13913</name>
</gene>
<sequence length="459" mass="50038">MTAHPSATSLLEQETRALLARLALVKPFVLQETAVAAATLSPAALSGIEEYLLAGRREVGLRAWAYLRWLHGPGANAPAAEQQRRFWTLRIAFQNSLSQFDLFSEVITQRSESDNGVLLSGLDVAAAEALRVPGGLVDGPPVVCALHRGLGGAIRRVRTRMPGGGENPVAIIRIPRERIVGYGIASSLVHEVGHQGAALLGLVGSLRADLRRTRRGRGRPAAWDRWDRWISEIVADYWSIGRIGIGSTLGLIALVSLPPPFVFRPSDDDPHPTPWVRVLLSCAIGDRLYPDPQWRRLAAVWRAMYPIEGVPLPLTAAIADLEATMPALVTMLVSHQPPTLDGRQLGAVLRNPEVRPDALLRHFRAWQSDPGRMASAPPTLAFAVIGQARANGLLTPEREAWILRRLITGWAVTSTLATARNAARRADVPMVVGQPAIWADPPPVTDHLSLAIDRRKHHD</sequence>
<accession>A0A1N7FK53</accession>
<dbReference type="STRING" id="1198245.SAMN05444858_13913"/>
<evidence type="ECO:0000313" key="1">
    <source>
        <dbReference type="EMBL" id="SIS00798.1"/>
    </source>
</evidence>
<proteinExistence type="predicted"/>
<keyword evidence="2" id="KW-1185">Reference proteome</keyword>
<dbReference type="AlphaFoldDB" id="A0A1N7FK53"/>
<dbReference type="Proteomes" id="UP000186004">
    <property type="component" value="Unassembled WGS sequence"/>
</dbReference>
<evidence type="ECO:0000313" key="2">
    <source>
        <dbReference type="Proteomes" id="UP000186004"/>
    </source>
</evidence>
<dbReference type="EMBL" id="FTNF01000039">
    <property type="protein sequence ID" value="SIS00798.1"/>
    <property type="molecule type" value="Genomic_DNA"/>
</dbReference>
<protein>
    <submittedName>
        <fullName evidence="1">Uncharacterized protein</fullName>
    </submittedName>
</protein>
<dbReference type="RefSeq" id="WP_076474089.1">
    <property type="nucleotide sequence ID" value="NZ_FTNF01000039.1"/>
</dbReference>
<name>A0A1N7FK53_9ACTN</name>
<reference evidence="1 2" key="1">
    <citation type="submission" date="2017-01" db="EMBL/GenBank/DDBJ databases">
        <authorList>
            <person name="Mah S.A."/>
            <person name="Swanson W.J."/>
            <person name="Moy G.W."/>
            <person name="Vacquier V.D."/>
        </authorList>
    </citation>
    <scope>NUCLEOTIDE SEQUENCE [LARGE SCALE GENOMIC DNA]</scope>
    <source>
        <strain evidence="1 2">DSM 45758</strain>
    </source>
</reference>
<organism evidence="1 2">
    <name type="scientific">Micromonospora avicenniae</name>
    <dbReference type="NCBI Taxonomy" id="1198245"/>
    <lineage>
        <taxon>Bacteria</taxon>
        <taxon>Bacillati</taxon>
        <taxon>Actinomycetota</taxon>
        <taxon>Actinomycetes</taxon>
        <taxon>Micromonosporales</taxon>
        <taxon>Micromonosporaceae</taxon>
        <taxon>Micromonospora</taxon>
    </lineage>
</organism>